<feature type="compositionally biased region" description="Polar residues" evidence="10">
    <location>
        <begin position="28"/>
        <end position="42"/>
    </location>
</feature>
<evidence type="ECO:0000313" key="11">
    <source>
        <dbReference type="EMBL" id="KAK4513087.1"/>
    </source>
</evidence>
<evidence type="ECO:0000256" key="7">
    <source>
        <dbReference type="ARBA" id="ARBA00023132"/>
    </source>
</evidence>
<dbReference type="EMBL" id="JASEJX010000020">
    <property type="protein sequence ID" value="KAK4513087.1"/>
    <property type="molecule type" value="Genomic_DNA"/>
</dbReference>
<dbReference type="InterPro" id="IPR011502">
    <property type="entry name" value="Nucleoporin_Nup85"/>
</dbReference>
<comment type="function">
    <text evidence="9">Functions as a component of the nuclear pore complex (NPC).</text>
</comment>
<evidence type="ECO:0000256" key="6">
    <source>
        <dbReference type="ARBA" id="ARBA00023010"/>
    </source>
</evidence>
<keyword evidence="11" id="KW-0012">Acyltransferase</keyword>
<sequence>MPYNSLPADNDADKRDSYLDLDSERETGQQQTQTVNGSDTPNQDLLSQALGAINLQKNDSKEQFYRASYKIFAQLRKLLESNRSSLSQDTMIEDRDVIATLSQFVEMTYSYTEAEKYTRIWDLCQRLYFSMENTHLLCSVGDWLNSYEPLPDVEEARAQDLDEEVEEHNAIGPTWIWEYARRHLLRGNFIESTEILTFALDFVGAQQKKAISRIINIITELDDIVSNYKDDVTLFHEKWAAWHVRCKAKDLEYECTLDELDGRVAINEEIWAVYSILVGEDRVIAKEGTYFEVVLGLAWFTKPQSSLSTLKSTAQRVQNTSDDDACSFLLMGRFDDAFDEMGSDVWLHTHLGYALIITGHMETSKETTAASATDKEDVIDPVYYSIQTYAQMIADEYDMLEEAIHYLNCCQSNKEIWIKQLLGDPILPAKSEDRMRAILDIATHYGLSQVEQYIHTGLGHRFEKQHKIRQATVEYGKAQDLKSLDRLAHAEFSQYLRSGTLGNVVTDMPSLHNSPHYAILIQYYNFRHHLSHQEWQEASKTVLLLLKNEHLPTKFETVLLIDVLQILRESKHYFSAKHVIQLINIYKQVAHDMANQDFIARYYKIIEKQELTSSIITAKIRERLAYKAATAPTTVC</sequence>
<evidence type="ECO:0000256" key="2">
    <source>
        <dbReference type="ARBA" id="ARBA00005573"/>
    </source>
</evidence>
<dbReference type="GO" id="GO:0016746">
    <property type="term" value="F:acyltransferase activity"/>
    <property type="evidence" value="ECO:0007669"/>
    <property type="project" value="UniProtKB-KW"/>
</dbReference>
<evidence type="ECO:0000256" key="5">
    <source>
        <dbReference type="ARBA" id="ARBA00022927"/>
    </source>
</evidence>
<keyword evidence="5 9" id="KW-0653">Protein transport</keyword>
<dbReference type="PANTHER" id="PTHR13373">
    <property type="entry name" value="FROUNT PROTEIN-RELATED"/>
    <property type="match status" value="1"/>
</dbReference>
<comment type="subunit">
    <text evidence="9">Component of the nuclear pore complex (NPC).</text>
</comment>
<keyword evidence="8 9" id="KW-0539">Nucleus</keyword>
<dbReference type="PANTHER" id="PTHR13373:SF21">
    <property type="entry name" value="NUCLEAR PORE COMPLEX PROTEIN NUP85"/>
    <property type="match status" value="1"/>
</dbReference>
<comment type="similarity">
    <text evidence="2 9">Belongs to the nucleoporin Nup85 family.</text>
</comment>
<dbReference type="AlphaFoldDB" id="A0AAN7DA52"/>
<evidence type="ECO:0000256" key="10">
    <source>
        <dbReference type="SAM" id="MobiDB-lite"/>
    </source>
</evidence>
<keyword evidence="12" id="KW-1185">Reference proteome</keyword>
<dbReference type="GO" id="GO:0017056">
    <property type="term" value="F:structural constituent of nuclear pore"/>
    <property type="evidence" value="ECO:0007669"/>
    <property type="project" value="TreeGrafter"/>
</dbReference>
<evidence type="ECO:0000256" key="4">
    <source>
        <dbReference type="ARBA" id="ARBA00022816"/>
    </source>
</evidence>
<keyword evidence="4 9" id="KW-0509">mRNA transport</keyword>
<organism evidence="11 12">
    <name type="scientific">Mucor velutinosus</name>
    <dbReference type="NCBI Taxonomy" id="708070"/>
    <lineage>
        <taxon>Eukaryota</taxon>
        <taxon>Fungi</taxon>
        <taxon>Fungi incertae sedis</taxon>
        <taxon>Mucoromycota</taxon>
        <taxon>Mucoromycotina</taxon>
        <taxon>Mucoromycetes</taxon>
        <taxon>Mucorales</taxon>
        <taxon>Mucorineae</taxon>
        <taxon>Mucoraceae</taxon>
        <taxon>Mucor</taxon>
    </lineage>
</organism>
<keyword evidence="3 9" id="KW-0813">Transport</keyword>
<comment type="subcellular location">
    <subcellularLocation>
        <location evidence="1 9">Nucleus</location>
        <location evidence="1 9">Nuclear pore complex</location>
    </subcellularLocation>
</comment>
<reference evidence="11 12" key="1">
    <citation type="submission" date="2022-11" db="EMBL/GenBank/DDBJ databases">
        <title>Mucor velutinosus strain NIH1002 WGS.</title>
        <authorList>
            <person name="Subramanian P."/>
            <person name="Mullikin J.C."/>
            <person name="Segre J.A."/>
            <person name="Zelazny A.M."/>
        </authorList>
    </citation>
    <scope>NUCLEOTIDE SEQUENCE [LARGE SCALE GENOMIC DNA]</scope>
    <source>
        <strain evidence="11 12">NIH1002</strain>
    </source>
</reference>
<dbReference type="GO" id="GO:0031965">
    <property type="term" value="C:nuclear membrane"/>
    <property type="evidence" value="ECO:0007669"/>
    <property type="project" value="UniProtKB-UniRule"/>
</dbReference>
<evidence type="ECO:0000256" key="9">
    <source>
        <dbReference type="RuleBase" id="RU365073"/>
    </source>
</evidence>
<evidence type="ECO:0000313" key="12">
    <source>
        <dbReference type="Proteomes" id="UP001304243"/>
    </source>
</evidence>
<dbReference type="GO" id="GO:0006606">
    <property type="term" value="P:protein import into nucleus"/>
    <property type="evidence" value="ECO:0007669"/>
    <property type="project" value="TreeGrafter"/>
</dbReference>
<keyword evidence="9" id="KW-0472">Membrane</keyword>
<keyword evidence="11" id="KW-0808">Transferase</keyword>
<dbReference type="GO" id="GO:0006406">
    <property type="term" value="P:mRNA export from nucleus"/>
    <property type="evidence" value="ECO:0007669"/>
    <property type="project" value="TreeGrafter"/>
</dbReference>
<comment type="caution">
    <text evidence="11">The sequence shown here is derived from an EMBL/GenBank/DDBJ whole genome shotgun (WGS) entry which is preliminary data.</text>
</comment>
<accession>A0AAN7DA52</accession>
<gene>
    <name evidence="11" type="primary">UBR1_1</name>
    <name evidence="11" type="ORF">ATC70_000125</name>
</gene>
<protein>
    <recommendedName>
        <fullName evidence="9">Nuclear pore complex protein Nup85</fullName>
    </recommendedName>
</protein>
<keyword evidence="6 9" id="KW-0811">Translocation</keyword>
<keyword evidence="7 9" id="KW-0906">Nuclear pore complex</keyword>
<evidence type="ECO:0000256" key="1">
    <source>
        <dbReference type="ARBA" id="ARBA00004567"/>
    </source>
</evidence>
<feature type="region of interest" description="Disordered" evidence="10">
    <location>
        <begin position="1"/>
        <end position="42"/>
    </location>
</feature>
<dbReference type="GeneID" id="89943827"/>
<feature type="compositionally biased region" description="Basic and acidic residues" evidence="10">
    <location>
        <begin position="11"/>
        <end position="27"/>
    </location>
</feature>
<dbReference type="RefSeq" id="XP_064679753.1">
    <property type="nucleotide sequence ID" value="XM_064819546.1"/>
</dbReference>
<dbReference type="GO" id="GO:0045893">
    <property type="term" value="P:positive regulation of DNA-templated transcription"/>
    <property type="evidence" value="ECO:0007669"/>
    <property type="project" value="TreeGrafter"/>
</dbReference>
<evidence type="ECO:0000256" key="8">
    <source>
        <dbReference type="ARBA" id="ARBA00023242"/>
    </source>
</evidence>
<dbReference type="GO" id="GO:0031080">
    <property type="term" value="C:nuclear pore outer ring"/>
    <property type="evidence" value="ECO:0007669"/>
    <property type="project" value="TreeGrafter"/>
</dbReference>
<evidence type="ECO:0000256" key="3">
    <source>
        <dbReference type="ARBA" id="ARBA00022448"/>
    </source>
</evidence>
<dbReference type="Proteomes" id="UP001304243">
    <property type="component" value="Unassembled WGS sequence"/>
</dbReference>
<name>A0AAN7DA52_9FUNG</name>
<proteinExistence type="inferred from homology"/>
<dbReference type="Pfam" id="PF07575">
    <property type="entry name" value="Nucleopor_Nup85"/>
    <property type="match status" value="1"/>
</dbReference>